<proteinExistence type="predicted"/>
<dbReference type="EMBL" id="VSRR010136340">
    <property type="protein sequence ID" value="MPD03490.1"/>
    <property type="molecule type" value="Genomic_DNA"/>
</dbReference>
<organism evidence="2 3">
    <name type="scientific">Portunus trituberculatus</name>
    <name type="common">Swimming crab</name>
    <name type="synonym">Neptunus trituberculatus</name>
    <dbReference type="NCBI Taxonomy" id="210409"/>
    <lineage>
        <taxon>Eukaryota</taxon>
        <taxon>Metazoa</taxon>
        <taxon>Ecdysozoa</taxon>
        <taxon>Arthropoda</taxon>
        <taxon>Crustacea</taxon>
        <taxon>Multicrustacea</taxon>
        <taxon>Malacostraca</taxon>
        <taxon>Eumalacostraca</taxon>
        <taxon>Eucarida</taxon>
        <taxon>Decapoda</taxon>
        <taxon>Pleocyemata</taxon>
        <taxon>Brachyura</taxon>
        <taxon>Eubrachyura</taxon>
        <taxon>Portunoidea</taxon>
        <taxon>Portunidae</taxon>
        <taxon>Portuninae</taxon>
        <taxon>Portunus</taxon>
    </lineage>
</organism>
<dbReference type="Proteomes" id="UP000324222">
    <property type="component" value="Unassembled WGS sequence"/>
</dbReference>
<reference evidence="2 3" key="1">
    <citation type="submission" date="2019-05" db="EMBL/GenBank/DDBJ databases">
        <title>Another draft genome of Portunus trituberculatus and its Hox gene families provides insights of decapod evolution.</title>
        <authorList>
            <person name="Jeong J.-H."/>
            <person name="Song I."/>
            <person name="Kim S."/>
            <person name="Choi T."/>
            <person name="Kim D."/>
            <person name="Ryu S."/>
            <person name="Kim W."/>
        </authorList>
    </citation>
    <scope>NUCLEOTIDE SEQUENCE [LARGE SCALE GENOMIC DNA]</scope>
    <source>
        <tissue evidence="2">Muscle</tissue>
    </source>
</reference>
<comment type="caution">
    <text evidence="2">The sequence shown here is derived from an EMBL/GenBank/DDBJ whole genome shotgun (WGS) entry which is preliminary data.</text>
</comment>
<protein>
    <submittedName>
        <fullName evidence="2">Uncharacterized protein</fullName>
    </submittedName>
</protein>
<gene>
    <name evidence="2" type="ORF">E2C01_099130</name>
</gene>
<accession>A0A5B7K8S7</accession>
<dbReference type="AlphaFoldDB" id="A0A5B7K8S7"/>
<name>A0A5B7K8S7_PORTR</name>
<feature type="compositionally biased region" description="Polar residues" evidence="1">
    <location>
        <begin position="7"/>
        <end position="25"/>
    </location>
</feature>
<evidence type="ECO:0000313" key="2">
    <source>
        <dbReference type="EMBL" id="MPD03490.1"/>
    </source>
</evidence>
<evidence type="ECO:0000256" key="1">
    <source>
        <dbReference type="SAM" id="MobiDB-lite"/>
    </source>
</evidence>
<keyword evidence="3" id="KW-1185">Reference proteome</keyword>
<sequence>MHFENCKTPNKSTSDSQNRPHQSSSVHRKSSQKRPLLNNSPSGEIFDGAPRKPESKGTRIPNTGAGPHKEESEITRLILLNLL</sequence>
<evidence type="ECO:0000313" key="3">
    <source>
        <dbReference type="Proteomes" id="UP000324222"/>
    </source>
</evidence>
<feature type="region of interest" description="Disordered" evidence="1">
    <location>
        <begin position="1"/>
        <end position="74"/>
    </location>
</feature>